<evidence type="ECO:0000313" key="2">
    <source>
        <dbReference type="EMBL" id="KAK7017238.1"/>
    </source>
</evidence>
<feature type="compositionally biased region" description="Polar residues" evidence="1">
    <location>
        <begin position="456"/>
        <end position="481"/>
    </location>
</feature>
<accession>A0AAW0AVM2</accession>
<dbReference type="Proteomes" id="UP001362999">
    <property type="component" value="Unassembled WGS sequence"/>
</dbReference>
<feature type="region of interest" description="Disordered" evidence="1">
    <location>
        <begin position="448"/>
        <end position="481"/>
    </location>
</feature>
<protein>
    <recommendedName>
        <fullName evidence="4">Chromatin elongation factor SPT5</fullName>
    </recommendedName>
</protein>
<evidence type="ECO:0008006" key="4">
    <source>
        <dbReference type="Google" id="ProtNLM"/>
    </source>
</evidence>
<dbReference type="AlphaFoldDB" id="A0AAW0AVM2"/>
<evidence type="ECO:0000313" key="3">
    <source>
        <dbReference type="Proteomes" id="UP001362999"/>
    </source>
</evidence>
<name>A0AAW0AVM2_9AGAR</name>
<sequence length="669" mass="74143">MSEHTVGLDLLATVAEREGSDTDAQMSSNNLHSNPPPGDSSQAHTFPTTPVENINQDEESPPPTTEYRPQRGQWVRVVSAKQPNLLGFVLNTEEVIVADPAISILPLVLADIVPLTAPSAEELFSLHRFAYQGMLTRGTMEEFEAFNQCSEPILKCLVQEHTSPALAAGARVVVVSGYYEGSSGFIAGIRRQSSGSERRIFAKIVPDVTGKYTPEATDYFLVETREIKRHALDFTFAFRVGDRVRSIYDSQVQGSITGINFSEDRITISRAEHSAELHIDETVRVWCEGDIVRVRCGENKGVIGYIIAVHAETGILVLYDIKRYGVWNGDRRVRVRSADVDFDISNHRASPGQDQIQLTQHVQGGTFDNRTGVAKGFEGKVIGDHDSQGRAEMLRVLQNTYGLQRAREEERYHFGILLTVQKATGEKMENIPIENVAHQRSLKRLVDQRGLPTPNVDITTASPQNSRSRSVTPCNEDTSGSLWPDSKQIGLEGEANGDWLSVQGLAGKRLDVIVAGVAQINSLAARIRSMDGQRGYVLLTKDVPRRDPKRRNLVKPGKEDKVFIYGATAGGQKHPIEPKYLRPCRLNDKKQSILHVPERVVVLAADVNEDTSRLGSYGQTAPERKHDDEGVVAVKFLDGVFQFFHLHTLCLSKNIRIECVEGVFAATEF</sequence>
<reference evidence="2 3" key="1">
    <citation type="journal article" date="2024" name="J Genomics">
        <title>Draft genome sequencing and assembly of Favolaschia claudopus CIRM-BRFM 2984 isolated from oak limbs.</title>
        <authorList>
            <person name="Navarro D."/>
            <person name="Drula E."/>
            <person name="Chaduli D."/>
            <person name="Cazenave R."/>
            <person name="Ahrendt S."/>
            <person name="Wang J."/>
            <person name="Lipzen A."/>
            <person name="Daum C."/>
            <person name="Barry K."/>
            <person name="Grigoriev I.V."/>
            <person name="Favel A."/>
            <person name="Rosso M.N."/>
            <person name="Martin F."/>
        </authorList>
    </citation>
    <scope>NUCLEOTIDE SEQUENCE [LARGE SCALE GENOMIC DNA]</scope>
    <source>
        <strain evidence="2 3">CIRM-BRFM 2984</strain>
    </source>
</reference>
<organism evidence="2 3">
    <name type="scientific">Favolaschia claudopus</name>
    <dbReference type="NCBI Taxonomy" id="2862362"/>
    <lineage>
        <taxon>Eukaryota</taxon>
        <taxon>Fungi</taxon>
        <taxon>Dikarya</taxon>
        <taxon>Basidiomycota</taxon>
        <taxon>Agaricomycotina</taxon>
        <taxon>Agaricomycetes</taxon>
        <taxon>Agaricomycetidae</taxon>
        <taxon>Agaricales</taxon>
        <taxon>Marasmiineae</taxon>
        <taxon>Mycenaceae</taxon>
        <taxon>Favolaschia</taxon>
    </lineage>
</organism>
<proteinExistence type="predicted"/>
<evidence type="ECO:0000256" key="1">
    <source>
        <dbReference type="SAM" id="MobiDB-lite"/>
    </source>
</evidence>
<comment type="caution">
    <text evidence="2">The sequence shown here is derived from an EMBL/GenBank/DDBJ whole genome shotgun (WGS) entry which is preliminary data.</text>
</comment>
<feature type="region of interest" description="Disordered" evidence="1">
    <location>
        <begin position="16"/>
        <end position="71"/>
    </location>
</feature>
<dbReference type="EMBL" id="JAWWNJ010000048">
    <property type="protein sequence ID" value="KAK7017238.1"/>
    <property type="molecule type" value="Genomic_DNA"/>
</dbReference>
<gene>
    <name evidence="2" type="ORF">R3P38DRAFT_3560909</name>
</gene>
<keyword evidence="3" id="KW-1185">Reference proteome</keyword>
<feature type="compositionally biased region" description="Polar residues" evidence="1">
    <location>
        <begin position="22"/>
        <end position="54"/>
    </location>
</feature>